<gene>
    <name evidence="2" type="ORF">HD556DRAFT_1223852</name>
</gene>
<feature type="compositionally biased region" description="Polar residues" evidence="1">
    <location>
        <begin position="213"/>
        <end position="230"/>
    </location>
</feature>
<feature type="non-terminal residue" evidence="2">
    <location>
        <position position="570"/>
    </location>
</feature>
<protein>
    <submittedName>
        <fullName evidence="2">Uncharacterized protein</fullName>
    </submittedName>
</protein>
<dbReference type="RefSeq" id="XP_041168141.1">
    <property type="nucleotide sequence ID" value="XM_041296918.1"/>
</dbReference>
<evidence type="ECO:0000256" key="1">
    <source>
        <dbReference type="SAM" id="MobiDB-lite"/>
    </source>
</evidence>
<accession>A0A9P7E421</accession>
<dbReference type="CDD" id="cd00303">
    <property type="entry name" value="retropepsin_like"/>
    <property type="match status" value="1"/>
</dbReference>
<dbReference type="GeneID" id="64590682"/>
<dbReference type="Proteomes" id="UP000719766">
    <property type="component" value="Unassembled WGS sequence"/>
</dbReference>
<name>A0A9P7E421_9AGAM</name>
<feature type="region of interest" description="Disordered" evidence="1">
    <location>
        <begin position="206"/>
        <end position="234"/>
    </location>
</feature>
<organism evidence="2 3">
    <name type="scientific">Suillus plorans</name>
    <dbReference type="NCBI Taxonomy" id="116603"/>
    <lineage>
        <taxon>Eukaryota</taxon>
        <taxon>Fungi</taxon>
        <taxon>Dikarya</taxon>
        <taxon>Basidiomycota</taxon>
        <taxon>Agaricomycotina</taxon>
        <taxon>Agaricomycetes</taxon>
        <taxon>Agaricomycetidae</taxon>
        <taxon>Boletales</taxon>
        <taxon>Suillineae</taxon>
        <taxon>Suillaceae</taxon>
        <taxon>Suillus</taxon>
    </lineage>
</organism>
<keyword evidence="3" id="KW-1185">Reference proteome</keyword>
<dbReference type="AlphaFoldDB" id="A0A9P7E421"/>
<sequence>MSSFTKTARVEQASASKPPFLTAGQITPEVLRSWEMGCMQFFLHKEVQEVEKVKKIAWGMQDPIVQDWYLNNQEEFDALTFREFVTHIHEYWLPTNWADTVRRKMLSSVQGQRPFSEWAVDIQSQNTLLRDTASHLDDVNLLYHLESHMNSDLAADYYAENIAEEDIRRWIEKVRLLDEKRLRYLTRQKDAVDTALRAERARAGLDKKIPFNPRSTNKPSTTQSNNTSSKPFVRLPPLSDIERQLLRDNDGCFKCWEPFAGHNSAACQNGFPDGSKYKALTAASIASKKSKQKTGVIAAVDVEDENSNTVAVVMPSAALGNGTDSGEECVAPLQTPHLRWNCLVDGPSVTSPVTVSALIDHGSALVLIGEELVAKLGLRRRKLHKPLPVSLAMSQNKTFLLSHYVKLACTSLDNCYTSRTVRAIIAPNLCTPLLLGGPFLQHNHIIVDHELRTCIPKNTNYDLLQDQRASLADKPARISASGPKLECKPVRQIDVVAAVQAKIENLVYQDSLKDLDARMKDEFKDRFPVDIPHNDTMPRDVLFRITLKDANKIVQQRSYDCPKKYRAAWK</sequence>
<proteinExistence type="predicted"/>
<dbReference type="Gene3D" id="2.40.70.10">
    <property type="entry name" value="Acid Proteases"/>
    <property type="match status" value="1"/>
</dbReference>
<dbReference type="InterPro" id="IPR021109">
    <property type="entry name" value="Peptidase_aspartic_dom_sf"/>
</dbReference>
<comment type="caution">
    <text evidence="2">The sequence shown here is derived from an EMBL/GenBank/DDBJ whole genome shotgun (WGS) entry which is preliminary data.</text>
</comment>
<dbReference type="EMBL" id="JABBWE010000001">
    <property type="protein sequence ID" value="KAG1810476.1"/>
    <property type="molecule type" value="Genomic_DNA"/>
</dbReference>
<evidence type="ECO:0000313" key="3">
    <source>
        <dbReference type="Proteomes" id="UP000719766"/>
    </source>
</evidence>
<dbReference type="OrthoDB" id="2369050at2759"/>
<reference evidence="2" key="1">
    <citation type="journal article" date="2020" name="New Phytol.">
        <title>Comparative genomics reveals dynamic genome evolution in host specialist ectomycorrhizal fungi.</title>
        <authorList>
            <person name="Lofgren L.A."/>
            <person name="Nguyen N.H."/>
            <person name="Vilgalys R."/>
            <person name="Ruytinx J."/>
            <person name="Liao H.L."/>
            <person name="Branco S."/>
            <person name="Kuo A."/>
            <person name="LaButti K."/>
            <person name="Lipzen A."/>
            <person name="Andreopoulos W."/>
            <person name="Pangilinan J."/>
            <person name="Riley R."/>
            <person name="Hundley H."/>
            <person name="Na H."/>
            <person name="Barry K."/>
            <person name="Grigoriev I.V."/>
            <person name="Stajich J.E."/>
            <person name="Kennedy P.G."/>
        </authorList>
    </citation>
    <scope>NUCLEOTIDE SEQUENCE</scope>
    <source>
        <strain evidence="2">S12</strain>
    </source>
</reference>
<evidence type="ECO:0000313" key="2">
    <source>
        <dbReference type="EMBL" id="KAG1810476.1"/>
    </source>
</evidence>